<proteinExistence type="predicted"/>
<gene>
    <name evidence="2" type="ORF">FS320_41985</name>
</gene>
<feature type="region of interest" description="Disordered" evidence="1">
    <location>
        <begin position="54"/>
        <end position="113"/>
    </location>
</feature>
<evidence type="ECO:0000313" key="2">
    <source>
        <dbReference type="EMBL" id="MPR31279.1"/>
    </source>
</evidence>
<dbReference type="EMBL" id="VOSK01000612">
    <property type="protein sequence ID" value="MPR31279.1"/>
    <property type="molecule type" value="Genomic_DNA"/>
</dbReference>
<keyword evidence="3" id="KW-1185">Reference proteome</keyword>
<protein>
    <submittedName>
        <fullName evidence="2">Uncharacterized protein</fullName>
    </submittedName>
</protein>
<dbReference type="AlphaFoldDB" id="A0A5N7MXN6"/>
<evidence type="ECO:0000256" key="1">
    <source>
        <dbReference type="SAM" id="MobiDB-lite"/>
    </source>
</evidence>
<dbReference type="RefSeq" id="WP_152718468.1">
    <property type="nucleotide sequence ID" value="NZ_VOSJ01000652.1"/>
</dbReference>
<evidence type="ECO:0000313" key="3">
    <source>
        <dbReference type="Proteomes" id="UP000403266"/>
    </source>
</evidence>
<accession>A0A5N7MXN6</accession>
<reference evidence="2 3" key="1">
    <citation type="journal article" date="2019" name="Syst. Appl. Microbiol.">
        <title>Microvirga tunisiensis sp. nov., a root nodule symbiotic bacterium isolated from Lupinus micranthus and L. luteus grown in Northern Tunisia.</title>
        <authorList>
            <person name="Msaddak A."/>
            <person name="Rejili M."/>
            <person name="Duran D."/>
            <person name="Mars M."/>
            <person name="Palacios J.M."/>
            <person name="Ruiz-Argueso T."/>
            <person name="Rey L."/>
            <person name="Imperial J."/>
        </authorList>
    </citation>
    <scope>NUCLEOTIDE SEQUENCE [LARGE SCALE GENOMIC DNA]</scope>
    <source>
        <strain evidence="2 3">Lmie10</strain>
    </source>
</reference>
<comment type="caution">
    <text evidence="2">The sequence shown here is derived from an EMBL/GenBank/DDBJ whole genome shotgun (WGS) entry which is preliminary data.</text>
</comment>
<dbReference type="OrthoDB" id="8021374at2"/>
<sequence>MAKKSKIIGDELVLTAKAIRRGEKLERTLTKLAVVQETGSAAEVFLKTVQKGLERLRNDEGSTHSAGKHGKKKAVDGAESQGITQSEDLPALKSSRRPKKSVNAAPPGEAQAD</sequence>
<dbReference type="Proteomes" id="UP000403266">
    <property type="component" value="Unassembled WGS sequence"/>
</dbReference>
<name>A0A5N7MXN6_9HYPH</name>
<organism evidence="2 3">
    <name type="scientific">Microvirga tunisiensis</name>
    <dbReference type="NCBI Taxonomy" id="2108360"/>
    <lineage>
        <taxon>Bacteria</taxon>
        <taxon>Pseudomonadati</taxon>
        <taxon>Pseudomonadota</taxon>
        <taxon>Alphaproteobacteria</taxon>
        <taxon>Hyphomicrobiales</taxon>
        <taxon>Methylobacteriaceae</taxon>
        <taxon>Microvirga</taxon>
    </lineage>
</organism>